<dbReference type="Gene3D" id="3.90.550.10">
    <property type="entry name" value="Spore Coat Polysaccharide Biosynthesis Protein SpsA, Chain A"/>
    <property type="match status" value="1"/>
</dbReference>
<proteinExistence type="predicted"/>
<evidence type="ECO:0000256" key="5">
    <source>
        <dbReference type="ARBA" id="ARBA00022985"/>
    </source>
</evidence>
<accession>A0A7C5EKJ3</accession>
<dbReference type="PANTHER" id="PTHR48090:SF3">
    <property type="entry name" value="UNDECAPRENYL-PHOSPHATE 4-DEOXY-4-FORMAMIDO-L-ARABINOSE TRANSFERASE"/>
    <property type="match status" value="1"/>
</dbReference>
<dbReference type="SUPFAM" id="SSF53448">
    <property type="entry name" value="Nucleotide-diphospho-sugar transferases"/>
    <property type="match status" value="1"/>
</dbReference>
<feature type="transmembrane region" description="Helical" evidence="8">
    <location>
        <begin position="245"/>
        <end position="265"/>
    </location>
</feature>
<comment type="caution">
    <text evidence="10">The sequence shown here is derived from an EMBL/GenBank/DDBJ whole genome shotgun (WGS) entry which is preliminary data.</text>
</comment>
<dbReference type="GO" id="GO:0005886">
    <property type="term" value="C:plasma membrane"/>
    <property type="evidence" value="ECO:0007669"/>
    <property type="project" value="TreeGrafter"/>
</dbReference>
<keyword evidence="4 8" id="KW-0812">Transmembrane</keyword>
<name>A0A7C5EKJ3_9BACT</name>
<dbReference type="EMBL" id="DTKJ01000004">
    <property type="protein sequence ID" value="HGZ10656.1"/>
    <property type="molecule type" value="Genomic_DNA"/>
</dbReference>
<organism evidence="10">
    <name type="scientific">Desulfobacca acetoxidans</name>
    <dbReference type="NCBI Taxonomy" id="60893"/>
    <lineage>
        <taxon>Bacteria</taxon>
        <taxon>Pseudomonadati</taxon>
        <taxon>Thermodesulfobacteriota</taxon>
        <taxon>Desulfobaccia</taxon>
        <taxon>Desulfobaccales</taxon>
        <taxon>Desulfobaccaceae</taxon>
        <taxon>Desulfobacca</taxon>
    </lineage>
</organism>
<reference evidence="10" key="1">
    <citation type="journal article" date="2020" name="mSystems">
        <title>Genome- and Community-Level Interaction Insights into Carbon Utilization and Element Cycling Functions of Hydrothermarchaeota in Hydrothermal Sediment.</title>
        <authorList>
            <person name="Zhou Z."/>
            <person name="Liu Y."/>
            <person name="Xu W."/>
            <person name="Pan J."/>
            <person name="Luo Z.H."/>
            <person name="Li M."/>
        </authorList>
    </citation>
    <scope>NUCLEOTIDE SEQUENCE [LARGE SCALE GENOMIC DNA]</scope>
    <source>
        <strain evidence="10">SpSt-853</strain>
    </source>
</reference>
<protein>
    <submittedName>
        <fullName evidence="10">Glycosyltransferase</fullName>
    </submittedName>
</protein>
<keyword evidence="6 8" id="KW-1133">Transmembrane helix</keyword>
<gene>
    <name evidence="10" type="ORF">ENW48_00375</name>
</gene>
<dbReference type="GO" id="GO:0009103">
    <property type="term" value="P:lipopolysaccharide biosynthetic process"/>
    <property type="evidence" value="ECO:0007669"/>
    <property type="project" value="UniProtKB-KW"/>
</dbReference>
<sequence length="326" mass="36970">MVLPEATAALTKVSPHIDLSVVIPVYNEEENLKELTERLLRTLSAFGRSFEIIFVDDGSIDRSWEIITELHRQNPETIRALQFLRNFGQHPAIFAGFRATRGKIVVTLDADLQNPPEDIPKLVAKLEEGYDTVGGWREYRQDTWLRRLPSYLVNCTMSWVTGVRLRDYGCMLRAYRREVVDSINQCQESSSFIPALANLFSRRVAEIPVGHAERARGTSKYNLIRLLHLNFDLVTGFSHLPIHALGVLGIGIALLGLLFGLFLFVRRLLVGPEVEGVFTLFAILFVFVGLNTFGLALIGAYVGRIYREVRGRPRYVIRRILGNEDE</sequence>
<feature type="domain" description="Glycosyltransferase 2-like" evidence="9">
    <location>
        <begin position="20"/>
        <end position="152"/>
    </location>
</feature>
<keyword evidence="5" id="KW-0448">Lipopolysaccharide biosynthesis</keyword>
<evidence type="ECO:0000256" key="8">
    <source>
        <dbReference type="SAM" id="Phobius"/>
    </source>
</evidence>
<keyword evidence="1" id="KW-1003">Cell membrane</keyword>
<dbReference type="Pfam" id="PF00535">
    <property type="entry name" value="Glycos_transf_2"/>
    <property type="match status" value="1"/>
</dbReference>
<dbReference type="GO" id="GO:0099621">
    <property type="term" value="F:undecaprenyl-phosphate 4-deoxy-4-formamido-L-arabinose transferase activity"/>
    <property type="evidence" value="ECO:0007669"/>
    <property type="project" value="TreeGrafter"/>
</dbReference>
<dbReference type="AlphaFoldDB" id="A0A7C5EKJ3"/>
<evidence type="ECO:0000256" key="6">
    <source>
        <dbReference type="ARBA" id="ARBA00022989"/>
    </source>
</evidence>
<evidence type="ECO:0000256" key="1">
    <source>
        <dbReference type="ARBA" id="ARBA00022475"/>
    </source>
</evidence>
<dbReference type="PANTHER" id="PTHR48090">
    <property type="entry name" value="UNDECAPRENYL-PHOSPHATE 4-DEOXY-4-FORMAMIDO-L-ARABINOSE TRANSFERASE-RELATED"/>
    <property type="match status" value="1"/>
</dbReference>
<evidence type="ECO:0000256" key="3">
    <source>
        <dbReference type="ARBA" id="ARBA00022679"/>
    </source>
</evidence>
<dbReference type="CDD" id="cd04187">
    <property type="entry name" value="DPM1_like_bac"/>
    <property type="match status" value="1"/>
</dbReference>
<evidence type="ECO:0000256" key="4">
    <source>
        <dbReference type="ARBA" id="ARBA00022692"/>
    </source>
</evidence>
<evidence type="ECO:0000256" key="2">
    <source>
        <dbReference type="ARBA" id="ARBA00022676"/>
    </source>
</evidence>
<evidence type="ECO:0000256" key="7">
    <source>
        <dbReference type="ARBA" id="ARBA00023136"/>
    </source>
</evidence>
<dbReference type="InterPro" id="IPR001173">
    <property type="entry name" value="Glyco_trans_2-like"/>
</dbReference>
<keyword evidence="7 8" id="KW-0472">Membrane</keyword>
<dbReference type="InterPro" id="IPR029044">
    <property type="entry name" value="Nucleotide-diphossugar_trans"/>
</dbReference>
<dbReference type="InterPro" id="IPR050256">
    <property type="entry name" value="Glycosyltransferase_2"/>
</dbReference>
<keyword evidence="3 10" id="KW-0808">Transferase</keyword>
<evidence type="ECO:0000259" key="9">
    <source>
        <dbReference type="Pfam" id="PF00535"/>
    </source>
</evidence>
<evidence type="ECO:0000313" key="10">
    <source>
        <dbReference type="EMBL" id="HGZ10656.1"/>
    </source>
</evidence>
<keyword evidence="2" id="KW-0328">Glycosyltransferase</keyword>
<feature type="transmembrane region" description="Helical" evidence="8">
    <location>
        <begin position="277"/>
        <end position="302"/>
    </location>
</feature>